<accession>Q91762</accession>
<name>Q91762_XENLA</name>
<dbReference type="EMBL" id="X12499">
    <property type="protein sequence ID" value="CAA31019.1"/>
    <property type="molecule type" value="mRNA"/>
</dbReference>
<reference evidence="1" key="1">
    <citation type="journal article" date="1988" name="EMBO J.">
        <title>Differential utilization of the same reading frame in a Xenopus homeobox gene encodes two related proteins sharing the same DNA-binding specificity.</title>
        <authorList>
            <person name="Cho K.W.Y."/>
            <person name="Goetz J."/>
            <person name="Wright C.V.E."/>
            <person name="Fritz A."/>
            <person name="Hardwicke J."/>
            <person name="De Robertis E.M."/>
        </authorList>
    </citation>
    <scope>NUCLEOTIDE SEQUENCE</scope>
</reference>
<organism evidence="1">
    <name type="scientific">Xenopus laevis</name>
    <name type="common">African clawed frog</name>
    <dbReference type="NCBI Taxonomy" id="8355"/>
    <lineage>
        <taxon>Eukaryota</taxon>
        <taxon>Metazoa</taxon>
        <taxon>Chordata</taxon>
        <taxon>Craniata</taxon>
        <taxon>Vertebrata</taxon>
        <taxon>Euteleostomi</taxon>
        <taxon>Amphibia</taxon>
        <taxon>Batrachia</taxon>
        <taxon>Anura</taxon>
        <taxon>Pipoidea</taxon>
        <taxon>Pipidae</taxon>
        <taxon>Xenopodinae</taxon>
        <taxon>Xenopus</taxon>
        <taxon>Xenopus</taxon>
    </lineage>
</organism>
<protein>
    <submittedName>
        <fullName evidence="1">Xenopus laevis XlHbox1 protein (PR I type)</fullName>
    </submittedName>
</protein>
<dbReference type="PIR" id="S00991">
    <property type="entry name" value="S00991"/>
</dbReference>
<proteinExistence type="evidence at transcript level"/>
<evidence type="ECO:0000313" key="1">
    <source>
        <dbReference type="EMBL" id="CAA31019.1"/>
    </source>
</evidence>
<sequence length="53" mass="6376">MIRLHLSGRLPLFHPWGQEALRLLWTRHRIKERRLRISFFPPLIIFSPQSSGL</sequence>
<dbReference type="AlphaFoldDB" id="Q91762"/>